<reference evidence="1 2" key="1">
    <citation type="journal article" date="2022" name="New Phytol.">
        <title>Ecological generalism drives hyperdiversity of secondary metabolite gene clusters in xylarialean endophytes.</title>
        <authorList>
            <person name="Franco M.E.E."/>
            <person name="Wisecaver J.H."/>
            <person name="Arnold A.E."/>
            <person name="Ju Y.M."/>
            <person name="Slot J.C."/>
            <person name="Ahrendt S."/>
            <person name="Moore L.P."/>
            <person name="Eastman K.E."/>
            <person name="Scott K."/>
            <person name="Konkel Z."/>
            <person name="Mondo S.J."/>
            <person name="Kuo A."/>
            <person name="Hayes R.D."/>
            <person name="Haridas S."/>
            <person name="Andreopoulos B."/>
            <person name="Riley R."/>
            <person name="LaButti K."/>
            <person name="Pangilinan J."/>
            <person name="Lipzen A."/>
            <person name="Amirebrahimi M."/>
            <person name="Yan J."/>
            <person name="Adam C."/>
            <person name="Keymanesh K."/>
            <person name="Ng V."/>
            <person name="Louie K."/>
            <person name="Northen T."/>
            <person name="Drula E."/>
            <person name="Henrissat B."/>
            <person name="Hsieh H.M."/>
            <person name="Youens-Clark K."/>
            <person name="Lutzoni F."/>
            <person name="Miadlikowska J."/>
            <person name="Eastwood D.C."/>
            <person name="Hamelin R.C."/>
            <person name="Grigoriev I.V."/>
            <person name="U'Ren J.M."/>
        </authorList>
    </citation>
    <scope>NUCLEOTIDE SEQUENCE [LARGE SCALE GENOMIC DNA]</scope>
    <source>
        <strain evidence="1 2">ER1909</strain>
    </source>
</reference>
<sequence length="625" mass="70912">MMEDGDTSRPESPYDDNDQADAPIFEIPDRKIVAIEHPAVVVNLDKGLATFGPDPDFQKLVVDTSEPSSVPLWFRPDNPTSKPIVSHLASTNNVLLKITVPKRTGRKRKRGSNEPYVGDFHVPDGVTITGTDEVSSVSRRDTPKSILRKMQDNVDDYQIEAVGGVQDTHRYRGLADFQFANTSSSFLTNIAEHLLPMQVSKLREVRFTSGVATDPGQEIIPPPHFTDKVIGFNYNYEQNPNIKIGGEGADKRLINIQGRKKHSYGHFINHNHSPVPTKARREPTIEIPEELLKQLHALMEERPIWTRRAIINSVTGNYADSMLRIALQLVGYQFRGGPWRDAFVKYGIDPRVDPKFKMYQTLAFKLERNIVGTKKVPWELVRKEQVKKAKTGNTDSHLWDGERYSTDGKFWQVCDITDPFVREILDNAPKRGDCDLNDSGWYHRGTWAKVKMVMKVKMIAIKRGRMGLDDDNPQKPGHLYNSFLRERIQQWPDEAEKNLGLTIEPFLRPMEEVDTRMRRPRPKQVEDKQNRSTADGTVAKPGADDLVTEDSGAIVGNNGELPDNEETPLVDNPWDEDDVIDSLDEADRDAEDDDEFGYGEYYSSDDGDREVYDEDDIAVDYDDAG</sequence>
<evidence type="ECO:0000313" key="2">
    <source>
        <dbReference type="Proteomes" id="UP001497680"/>
    </source>
</evidence>
<evidence type="ECO:0000313" key="1">
    <source>
        <dbReference type="EMBL" id="KAI6093124.1"/>
    </source>
</evidence>
<keyword evidence="2" id="KW-1185">Reference proteome</keyword>
<dbReference type="EMBL" id="MU394281">
    <property type="protein sequence ID" value="KAI6093124.1"/>
    <property type="molecule type" value="Genomic_DNA"/>
</dbReference>
<name>A0ACC0DK20_9PEZI</name>
<organism evidence="1 2">
    <name type="scientific">Hypoxylon rubiginosum</name>
    <dbReference type="NCBI Taxonomy" id="110542"/>
    <lineage>
        <taxon>Eukaryota</taxon>
        <taxon>Fungi</taxon>
        <taxon>Dikarya</taxon>
        <taxon>Ascomycota</taxon>
        <taxon>Pezizomycotina</taxon>
        <taxon>Sordariomycetes</taxon>
        <taxon>Xylariomycetidae</taxon>
        <taxon>Xylariales</taxon>
        <taxon>Hypoxylaceae</taxon>
        <taxon>Hypoxylon</taxon>
    </lineage>
</organism>
<protein>
    <submittedName>
        <fullName evidence="1">Uncharacterized protein</fullName>
    </submittedName>
</protein>
<comment type="caution">
    <text evidence="1">The sequence shown here is derived from an EMBL/GenBank/DDBJ whole genome shotgun (WGS) entry which is preliminary data.</text>
</comment>
<accession>A0ACC0DK20</accession>
<dbReference type="Proteomes" id="UP001497680">
    <property type="component" value="Unassembled WGS sequence"/>
</dbReference>
<proteinExistence type="predicted"/>
<gene>
    <name evidence="1" type="ORF">F4821DRAFT_75505</name>
</gene>